<evidence type="ECO:0000313" key="2">
    <source>
        <dbReference type="Proteomes" id="UP000801492"/>
    </source>
</evidence>
<reference evidence="1" key="1">
    <citation type="submission" date="2019-08" db="EMBL/GenBank/DDBJ databases">
        <title>The genome of the North American firefly Photinus pyralis.</title>
        <authorList>
            <consortium name="Photinus pyralis genome working group"/>
            <person name="Fallon T.R."/>
            <person name="Sander Lower S.E."/>
            <person name="Weng J.-K."/>
        </authorList>
    </citation>
    <scope>NUCLEOTIDE SEQUENCE</scope>
    <source>
        <strain evidence="1">TRF0915ILg1</strain>
        <tissue evidence="1">Whole body</tissue>
    </source>
</reference>
<evidence type="ECO:0000313" key="1">
    <source>
        <dbReference type="EMBL" id="KAF2884711.1"/>
    </source>
</evidence>
<keyword evidence="2" id="KW-1185">Reference proteome</keyword>
<gene>
    <name evidence="1" type="ORF">ILUMI_21437</name>
</gene>
<proteinExistence type="predicted"/>
<comment type="caution">
    <text evidence="1">The sequence shown here is derived from an EMBL/GenBank/DDBJ whole genome shotgun (WGS) entry which is preliminary data.</text>
</comment>
<dbReference type="EMBL" id="VTPC01090141">
    <property type="protein sequence ID" value="KAF2884711.1"/>
    <property type="molecule type" value="Genomic_DNA"/>
</dbReference>
<protein>
    <submittedName>
        <fullName evidence="1">Uncharacterized protein</fullName>
    </submittedName>
</protein>
<organism evidence="1 2">
    <name type="scientific">Ignelater luminosus</name>
    <name type="common">Cucubano</name>
    <name type="synonym">Pyrophorus luminosus</name>
    <dbReference type="NCBI Taxonomy" id="2038154"/>
    <lineage>
        <taxon>Eukaryota</taxon>
        <taxon>Metazoa</taxon>
        <taxon>Ecdysozoa</taxon>
        <taxon>Arthropoda</taxon>
        <taxon>Hexapoda</taxon>
        <taxon>Insecta</taxon>
        <taxon>Pterygota</taxon>
        <taxon>Neoptera</taxon>
        <taxon>Endopterygota</taxon>
        <taxon>Coleoptera</taxon>
        <taxon>Polyphaga</taxon>
        <taxon>Elateriformia</taxon>
        <taxon>Elateroidea</taxon>
        <taxon>Elateridae</taxon>
        <taxon>Agrypninae</taxon>
        <taxon>Pyrophorini</taxon>
        <taxon>Ignelater</taxon>
    </lineage>
</organism>
<accession>A0A8K0CGD4</accession>
<name>A0A8K0CGD4_IGNLU</name>
<dbReference type="Proteomes" id="UP000801492">
    <property type="component" value="Unassembled WGS sequence"/>
</dbReference>
<dbReference type="AlphaFoldDB" id="A0A8K0CGD4"/>
<sequence length="98" mass="10774">MQASRLNVSFENIILMSNVKEVGNKRKSKGAQKSQVLTSISYKYELEARASVSGQYKRCSVKRIGLTSPTPSTSGMYVEKSTKGAEIVDAVIEINTKK</sequence>